<dbReference type="AlphaFoldDB" id="A0AAN9DTN4"/>
<dbReference type="PANTHER" id="PTHR38146:SF8">
    <property type="entry name" value="TIFY DOMAIN-CONTAINING PROTEIN"/>
    <property type="match status" value="1"/>
</dbReference>
<protein>
    <submittedName>
        <fullName evidence="2">Uncharacterized protein</fullName>
    </submittedName>
</protein>
<comment type="caution">
    <text evidence="2">The sequence shown here is derived from an EMBL/GenBank/DDBJ whole genome shotgun (WGS) entry which is preliminary data.</text>
</comment>
<feature type="compositionally biased region" description="Basic and acidic residues" evidence="1">
    <location>
        <begin position="1"/>
        <end position="11"/>
    </location>
</feature>
<proteinExistence type="predicted"/>
<name>A0AAN9DTN4_CROPI</name>
<gene>
    <name evidence="2" type="ORF">RIF29_46074</name>
</gene>
<feature type="compositionally biased region" description="Basic residues" evidence="1">
    <location>
        <begin position="34"/>
        <end position="44"/>
    </location>
</feature>
<dbReference type="PANTHER" id="PTHR38146">
    <property type="entry name" value="30S RIBOSOMAL PROTEIN S12, CHLOROPLASTIC"/>
    <property type="match status" value="1"/>
</dbReference>
<dbReference type="AntiFam" id="ANF00005">
    <property type="entry name" value="Antisense to 23S rRNA"/>
</dbReference>
<keyword evidence="3" id="KW-1185">Reference proteome</keyword>
<dbReference type="AntiFam" id="ANF00029">
    <property type="entry name" value="Antisense to 16S rRNA"/>
</dbReference>
<evidence type="ECO:0000313" key="2">
    <source>
        <dbReference type="EMBL" id="KAK7235694.1"/>
    </source>
</evidence>
<reference evidence="2 3" key="1">
    <citation type="submission" date="2024-01" db="EMBL/GenBank/DDBJ databases">
        <title>The genomes of 5 underutilized Papilionoideae crops provide insights into root nodulation and disease resistanc.</title>
        <authorList>
            <person name="Yuan L."/>
        </authorList>
    </citation>
    <scope>NUCLEOTIDE SEQUENCE [LARGE SCALE GENOMIC DNA]</scope>
    <source>
        <strain evidence="2">ZHUSHIDOU_FW_LH</strain>
        <tissue evidence="2">Leaf</tissue>
    </source>
</reference>
<feature type="region of interest" description="Disordered" evidence="1">
    <location>
        <begin position="1"/>
        <end position="54"/>
    </location>
</feature>
<evidence type="ECO:0000313" key="3">
    <source>
        <dbReference type="Proteomes" id="UP001372338"/>
    </source>
</evidence>
<dbReference type="EMBL" id="JAYWIO010000043">
    <property type="protein sequence ID" value="KAK7235694.1"/>
    <property type="molecule type" value="Genomic_DNA"/>
</dbReference>
<dbReference type="Proteomes" id="UP001372338">
    <property type="component" value="Unassembled WGS sequence"/>
</dbReference>
<organism evidence="2 3">
    <name type="scientific">Crotalaria pallida</name>
    <name type="common">Smooth rattlebox</name>
    <name type="synonym">Crotalaria striata</name>
    <dbReference type="NCBI Taxonomy" id="3830"/>
    <lineage>
        <taxon>Eukaryota</taxon>
        <taxon>Viridiplantae</taxon>
        <taxon>Streptophyta</taxon>
        <taxon>Embryophyta</taxon>
        <taxon>Tracheophyta</taxon>
        <taxon>Spermatophyta</taxon>
        <taxon>Magnoliopsida</taxon>
        <taxon>eudicotyledons</taxon>
        <taxon>Gunneridae</taxon>
        <taxon>Pentapetalae</taxon>
        <taxon>rosids</taxon>
        <taxon>fabids</taxon>
        <taxon>Fabales</taxon>
        <taxon>Fabaceae</taxon>
        <taxon>Papilionoideae</taxon>
        <taxon>50 kb inversion clade</taxon>
        <taxon>genistoids sensu lato</taxon>
        <taxon>core genistoids</taxon>
        <taxon>Crotalarieae</taxon>
        <taxon>Crotalaria</taxon>
    </lineage>
</organism>
<sequence>MDRTVSRRSEPSSRTALMGEQPNPWNLLQPQVAKSRHRGAKPSRRCPDSPSVDEPCGGTLRFSRHWILTNGSMVGPRPPGCRRRPWGDLVVPTGWRRWVESFSGMFRSSFPLLRKSEPPVQPHLPVRLPCYDFTPVTSPAFGIPLLAVKHVCRPGHKGHDDLTSSSPSSGLSPAVCSGHAPPVSAFPKAPLSFKRIRGMSSPGGILNALATALHGSIRTTPSIHRLRLGLLGVLSPLVFFPISTHFTAPPEIPSAPTVLQLDALRPIIPDNACILCLTAAAGTELADAYSPDTVIASSPGKEESGPCLSPSVADHPLGPATDHRLGKLLPHQLANQTRAPPRADSSFCSSAYGVLAAVSSCCSPPKGRFLRVTHPSATGNTTSRPTCMCHACRQRSS</sequence>
<evidence type="ECO:0000256" key="1">
    <source>
        <dbReference type="SAM" id="MobiDB-lite"/>
    </source>
</evidence>
<accession>A0AAN9DTN4</accession>